<keyword evidence="5 6" id="KW-0449">Lipoprotein</keyword>
<dbReference type="Pfam" id="PF25976">
    <property type="entry name" value="LpqB_N"/>
    <property type="match status" value="1"/>
</dbReference>
<evidence type="ECO:0000256" key="7">
    <source>
        <dbReference type="SAM" id="SignalP"/>
    </source>
</evidence>
<feature type="signal peptide" evidence="7">
    <location>
        <begin position="1"/>
        <end position="19"/>
    </location>
</feature>
<evidence type="ECO:0000256" key="1">
    <source>
        <dbReference type="ARBA" id="ARBA00022475"/>
    </source>
</evidence>
<dbReference type="InterPro" id="IPR018910">
    <property type="entry name" value="LpqB_C"/>
</dbReference>
<proteinExistence type="inferred from homology"/>
<dbReference type="InterPro" id="IPR023959">
    <property type="entry name" value="LpqB"/>
</dbReference>
<dbReference type="HAMAP" id="MF_01373">
    <property type="entry name" value="LpqB_lipoprot"/>
    <property type="match status" value="1"/>
</dbReference>
<keyword evidence="2 6" id="KW-0732">Signal</keyword>
<name>A0A4P7QE26_9CORY</name>
<dbReference type="KEGG" id="cee:CENDO_02915"/>
<keyword evidence="4 6" id="KW-0564">Palmitate</keyword>
<evidence type="ECO:0000256" key="4">
    <source>
        <dbReference type="ARBA" id="ARBA00023139"/>
    </source>
</evidence>
<dbReference type="AlphaFoldDB" id="A0A4P7QE26"/>
<dbReference type="RefSeq" id="WP_136140692.1">
    <property type="nucleotide sequence ID" value="NZ_CP039247.1"/>
</dbReference>
<keyword evidence="3 6" id="KW-0472">Membrane</keyword>
<evidence type="ECO:0000313" key="9">
    <source>
        <dbReference type="EMBL" id="QCB27881.1"/>
    </source>
</evidence>
<dbReference type="Pfam" id="PF10647">
    <property type="entry name" value="Gmad1"/>
    <property type="match status" value="1"/>
</dbReference>
<comment type="similarity">
    <text evidence="6">Belongs to the LpqB lipoprotein family.</text>
</comment>
<keyword evidence="1 6" id="KW-1003">Cell membrane</keyword>
<accession>A0A4P7QE26</accession>
<evidence type="ECO:0000256" key="2">
    <source>
        <dbReference type="ARBA" id="ARBA00022729"/>
    </source>
</evidence>
<organism evidence="9 10">
    <name type="scientific">Corynebacterium endometrii</name>
    <dbReference type="NCBI Taxonomy" id="2488819"/>
    <lineage>
        <taxon>Bacteria</taxon>
        <taxon>Bacillati</taxon>
        <taxon>Actinomycetota</taxon>
        <taxon>Actinomycetes</taxon>
        <taxon>Mycobacteriales</taxon>
        <taxon>Corynebacteriaceae</taxon>
        <taxon>Corynebacterium</taxon>
    </lineage>
</organism>
<dbReference type="GO" id="GO:0005886">
    <property type="term" value="C:plasma membrane"/>
    <property type="evidence" value="ECO:0007669"/>
    <property type="project" value="UniProtKB-SubCell"/>
</dbReference>
<feature type="domain" description="GerMN" evidence="8">
    <location>
        <begin position="206"/>
        <end position="289"/>
    </location>
</feature>
<dbReference type="NCBIfam" id="NF010141">
    <property type="entry name" value="PRK13616.1"/>
    <property type="match status" value="1"/>
</dbReference>
<dbReference type="Proteomes" id="UP000296352">
    <property type="component" value="Chromosome"/>
</dbReference>
<dbReference type="SMART" id="SM00909">
    <property type="entry name" value="Germane"/>
    <property type="match status" value="1"/>
</dbReference>
<protein>
    <recommendedName>
        <fullName evidence="6">Lipoprotein LpqB</fullName>
    </recommendedName>
</protein>
<evidence type="ECO:0000313" key="10">
    <source>
        <dbReference type="Proteomes" id="UP000296352"/>
    </source>
</evidence>
<dbReference type="InterPro" id="IPR019606">
    <property type="entry name" value="GerMN"/>
</dbReference>
<dbReference type="EMBL" id="CP039247">
    <property type="protein sequence ID" value="QCB27881.1"/>
    <property type="molecule type" value="Genomic_DNA"/>
</dbReference>
<evidence type="ECO:0000259" key="8">
    <source>
        <dbReference type="SMART" id="SM00909"/>
    </source>
</evidence>
<evidence type="ECO:0000256" key="3">
    <source>
        <dbReference type="ARBA" id="ARBA00023136"/>
    </source>
</evidence>
<dbReference type="SUPFAM" id="SSF82171">
    <property type="entry name" value="DPP6 N-terminal domain-like"/>
    <property type="match status" value="1"/>
</dbReference>
<comment type="subcellular location">
    <subcellularLocation>
        <location evidence="6">Cell membrane</location>
        <topology evidence="6">Lipid-anchor</topology>
    </subcellularLocation>
</comment>
<dbReference type="InterPro" id="IPR059026">
    <property type="entry name" value="LpqB_N"/>
</dbReference>
<keyword evidence="10" id="KW-1185">Reference proteome</keyword>
<dbReference type="PROSITE" id="PS51257">
    <property type="entry name" value="PROKAR_LIPOPROTEIN"/>
    <property type="match status" value="1"/>
</dbReference>
<dbReference type="Pfam" id="PF10646">
    <property type="entry name" value="Germane"/>
    <property type="match status" value="1"/>
</dbReference>
<sequence precursor="true">MKRPLKHLRRAALSVTACAAVASLGACSTLPRDTNPEVLYSLEAAPDEQPAVGPQPGQEPDLLLRSFFTAAAIPAGDYEAARSFLTADAASRWSPQGDVLLVDAIDLTTVAGASESDQRTFAVRGSVIGSLAGGLYTPQTGTYEAEIEMTQVDGEWRIADLPSGVVIERTELRNQYQPQALYFFDRTGKALVKDRRWLYSGQNSLDVELITLLMQGPNRDLAPATRTVLPTSAEFVGVDDGTYTFTGLNEMGEDDRRRLGAQIVWTLSNAGVPGPYAIEADSAPLIDGLDELTTDDFADVNPQVPANSVAPLYAVNDGRILRVTGNSAEPVEGQLGVSDDIQSADVSAAGTVAAVRSAGDEYRLYFGDVGGQIDRSLSGETLSRPTFEIGGEAAWTVVNGETVVRVVRSSNGQLAETEVNTAELEDIDGEISVLRLSSTGARVAMIIGGKIFTGMVERQSSGEVRIVNVREFAPELGGTALTLDWQPDGSIVVGTSAQESPVWRVEQDGSSVSALPSGNVTAPVVAIAASPSTVYITDTRAMLQTPSTDSDTAFWREVPGLQGVRSAPIVAN</sequence>
<gene>
    <name evidence="6 9" type="primary">lpqB</name>
    <name evidence="9" type="ORF">CENDO_02915</name>
</gene>
<reference evidence="9 10" key="1">
    <citation type="submission" date="2019-04" db="EMBL/GenBank/DDBJ databases">
        <title>Corynebacterium endometrii sp. nov., isolated from the uterus of a cow with endometritis.</title>
        <authorList>
            <person name="Ballas P."/>
            <person name="Ruckert C."/>
            <person name="Wagener K."/>
            <person name="Drillich M."/>
            <person name="Kaempfer P."/>
            <person name="Busse H.-J."/>
            <person name="Ehling-Schulz M."/>
        </authorList>
    </citation>
    <scope>NUCLEOTIDE SEQUENCE [LARGE SCALE GENOMIC DNA]</scope>
    <source>
        <strain evidence="9 10">LMM-1653</strain>
    </source>
</reference>
<feature type="chain" id="PRO_5039502236" description="Lipoprotein LpqB" evidence="7">
    <location>
        <begin position="20"/>
        <end position="572"/>
    </location>
</feature>
<evidence type="ECO:0000256" key="5">
    <source>
        <dbReference type="ARBA" id="ARBA00023288"/>
    </source>
</evidence>
<dbReference type="OrthoDB" id="3226781at2"/>
<evidence type="ECO:0000256" key="6">
    <source>
        <dbReference type="HAMAP-Rule" id="MF_01373"/>
    </source>
</evidence>